<evidence type="ECO:0000313" key="4">
    <source>
        <dbReference type="Proteomes" id="UP000487268"/>
    </source>
</evidence>
<proteinExistence type="predicted"/>
<evidence type="ECO:0000259" key="2">
    <source>
        <dbReference type="Pfam" id="PF04149"/>
    </source>
</evidence>
<comment type="caution">
    <text evidence="3">The sequence shown here is derived from an EMBL/GenBank/DDBJ whole genome shotgun (WGS) entry which is preliminary data.</text>
</comment>
<evidence type="ECO:0000256" key="1">
    <source>
        <dbReference type="SAM" id="MobiDB-lite"/>
    </source>
</evidence>
<dbReference type="RefSeq" id="WP_153541104.1">
    <property type="nucleotide sequence ID" value="NZ_WEGH01000006.1"/>
</dbReference>
<feature type="region of interest" description="Disordered" evidence="1">
    <location>
        <begin position="1"/>
        <end position="21"/>
    </location>
</feature>
<gene>
    <name evidence="3" type="ORF">ACRB68_74000</name>
</gene>
<dbReference type="OrthoDB" id="3482604at2"/>
<reference evidence="3 4" key="1">
    <citation type="submission" date="2019-10" db="EMBL/GenBank/DDBJ databases">
        <title>Actinomadura rubteroloni sp. nov. and Actinomadura macrotermitis sp. nov., isolated from the gut of fungus growing-termite Macrotermes natalensis.</title>
        <authorList>
            <person name="Benndorf R."/>
            <person name="Martin K."/>
            <person name="Kuefner M."/>
            <person name="De Beer W."/>
            <person name="Kaster A.-K."/>
            <person name="Vollmers J."/>
            <person name="Poulsen M."/>
            <person name="Beemelmanns C."/>
        </authorList>
    </citation>
    <scope>NUCLEOTIDE SEQUENCE [LARGE SCALE GENOMIC DNA]</scope>
    <source>
        <strain evidence="3 4">RB68</strain>
    </source>
</reference>
<protein>
    <recommendedName>
        <fullName evidence="2">DUF397 domain-containing protein</fullName>
    </recommendedName>
</protein>
<dbReference type="AlphaFoldDB" id="A0A7K0C741"/>
<dbReference type="InterPro" id="IPR007278">
    <property type="entry name" value="DUF397"/>
</dbReference>
<dbReference type="Pfam" id="PF04149">
    <property type="entry name" value="DUF397"/>
    <property type="match status" value="1"/>
</dbReference>
<organism evidence="3 4">
    <name type="scientific">Actinomadura macrotermitis</name>
    <dbReference type="NCBI Taxonomy" id="2585200"/>
    <lineage>
        <taxon>Bacteria</taxon>
        <taxon>Bacillati</taxon>
        <taxon>Actinomycetota</taxon>
        <taxon>Actinomycetes</taxon>
        <taxon>Streptosporangiales</taxon>
        <taxon>Thermomonosporaceae</taxon>
        <taxon>Actinomadura</taxon>
    </lineage>
</organism>
<dbReference type="Proteomes" id="UP000487268">
    <property type="component" value="Unassembled WGS sequence"/>
</dbReference>
<sequence>MNFSTPLWRKSSHSGGNTSSDCIEVAALSPEVRLRDSKDPQGPHLHLTRNAFGDLLTRIKARI</sequence>
<feature type="domain" description="DUF397" evidence="2">
    <location>
        <begin position="8"/>
        <end position="60"/>
    </location>
</feature>
<evidence type="ECO:0000313" key="3">
    <source>
        <dbReference type="EMBL" id="MQY09281.1"/>
    </source>
</evidence>
<keyword evidence="4" id="KW-1185">Reference proteome</keyword>
<name>A0A7K0C741_9ACTN</name>
<accession>A0A7K0C741</accession>
<dbReference type="EMBL" id="WEGH01000006">
    <property type="protein sequence ID" value="MQY09281.1"/>
    <property type="molecule type" value="Genomic_DNA"/>
</dbReference>